<keyword evidence="9" id="KW-1185">Reference proteome</keyword>
<evidence type="ECO:0000256" key="4">
    <source>
        <dbReference type="ARBA" id="ARBA00022833"/>
    </source>
</evidence>
<dbReference type="GO" id="GO:0008270">
    <property type="term" value="F:zinc ion binding"/>
    <property type="evidence" value="ECO:0007669"/>
    <property type="project" value="UniProtKB-KW"/>
</dbReference>
<feature type="domain" description="C2H2-type" evidence="7">
    <location>
        <begin position="388"/>
        <end position="415"/>
    </location>
</feature>
<dbReference type="PANTHER" id="PTHR24379:SF121">
    <property type="entry name" value="C2H2-TYPE DOMAIN-CONTAINING PROTEIN"/>
    <property type="match status" value="1"/>
</dbReference>
<accession>A0AA88YCW0</accession>
<evidence type="ECO:0000256" key="5">
    <source>
        <dbReference type="PROSITE-ProRule" id="PRU00042"/>
    </source>
</evidence>
<feature type="region of interest" description="Disordered" evidence="6">
    <location>
        <begin position="463"/>
        <end position="484"/>
    </location>
</feature>
<dbReference type="Pfam" id="PF00096">
    <property type="entry name" value="zf-C2H2"/>
    <property type="match status" value="2"/>
</dbReference>
<protein>
    <recommendedName>
        <fullName evidence="7">C2H2-type domain-containing protein</fullName>
    </recommendedName>
</protein>
<feature type="domain" description="C2H2-type" evidence="7">
    <location>
        <begin position="648"/>
        <end position="675"/>
    </location>
</feature>
<dbReference type="EMBL" id="VSWD01000005">
    <property type="protein sequence ID" value="KAK3102952.1"/>
    <property type="molecule type" value="Genomic_DNA"/>
</dbReference>
<dbReference type="InterPro" id="IPR036236">
    <property type="entry name" value="Znf_C2H2_sf"/>
</dbReference>
<evidence type="ECO:0000313" key="8">
    <source>
        <dbReference type="EMBL" id="KAK3102952.1"/>
    </source>
</evidence>
<dbReference type="PANTHER" id="PTHR24379">
    <property type="entry name" value="KRAB AND ZINC FINGER DOMAIN-CONTAINING"/>
    <property type="match status" value="1"/>
</dbReference>
<dbReference type="SUPFAM" id="SSF57667">
    <property type="entry name" value="beta-beta-alpha zinc fingers"/>
    <property type="match status" value="2"/>
</dbReference>
<organism evidence="8 9">
    <name type="scientific">Pinctada imbricata</name>
    <name type="common">Atlantic pearl-oyster</name>
    <name type="synonym">Pinctada martensii</name>
    <dbReference type="NCBI Taxonomy" id="66713"/>
    <lineage>
        <taxon>Eukaryota</taxon>
        <taxon>Metazoa</taxon>
        <taxon>Spiralia</taxon>
        <taxon>Lophotrochozoa</taxon>
        <taxon>Mollusca</taxon>
        <taxon>Bivalvia</taxon>
        <taxon>Autobranchia</taxon>
        <taxon>Pteriomorphia</taxon>
        <taxon>Pterioida</taxon>
        <taxon>Pterioidea</taxon>
        <taxon>Pteriidae</taxon>
        <taxon>Pinctada</taxon>
    </lineage>
</organism>
<gene>
    <name evidence="8" type="ORF">FSP39_015243</name>
</gene>
<evidence type="ECO:0000256" key="2">
    <source>
        <dbReference type="ARBA" id="ARBA00022737"/>
    </source>
</evidence>
<keyword evidence="1" id="KW-0479">Metal-binding</keyword>
<evidence type="ECO:0000256" key="1">
    <source>
        <dbReference type="ARBA" id="ARBA00022723"/>
    </source>
</evidence>
<dbReference type="PROSITE" id="PS00028">
    <property type="entry name" value="ZINC_FINGER_C2H2_1"/>
    <property type="match status" value="5"/>
</dbReference>
<reference evidence="8" key="1">
    <citation type="submission" date="2019-08" db="EMBL/GenBank/DDBJ databases">
        <title>The improved chromosome-level genome for the pearl oyster Pinctada fucata martensii using PacBio sequencing and Hi-C.</title>
        <authorList>
            <person name="Zheng Z."/>
        </authorList>
    </citation>
    <scope>NUCLEOTIDE SEQUENCE</scope>
    <source>
        <strain evidence="8">ZZ-2019</strain>
        <tissue evidence="8">Adductor muscle</tissue>
    </source>
</reference>
<dbReference type="Gene3D" id="3.30.160.60">
    <property type="entry name" value="Classic Zinc Finger"/>
    <property type="match status" value="2"/>
</dbReference>
<feature type="region of interest" description="Disordered" evidence="6">
    <location>
        <begin position="246"/>
        <end position="267"/>
    </location>
</feature>
<keyword evidence="2" id="KW-0677">Repeat</keyword>
<evidence type="ECO:0000256" key="3">
    <source>
        <dbReference type="ARBA" id="ARBA00022771"/>
    </source>
</evidence>
<evidence type="ECO:0000313" key="9">
    <source>
        <dbReference type="Proteomes" id="UP001186944"/>
    </source>
</evidence>
<comment type="caution">
    <text evidence="8">The sequence shown here is derived from an EMBL/GenBank/DDBJ whole genome shotgun (WGS) entry which is preliminary data.</text>
</comment>
<dbReference type="PROSITE" id="PS50157">
    <property type="entry name" value="ZINC_FINGER_C2H2_2"/>
    <property type="match status" value="3"/>
</dbReference>
<keyword evidence="3 5" id="KW-0863">Zinc-finger</keyword>
<evidence type="ECO:0000256" key="6">
    <source>
        <dbReference type="SAM" id="MobiDB-lite"/>
    </source>
</evidence>
<dbReference type="AlphaFoldDB" id="A0AA88YCW0"/>
<dbReference type="SMART" id="SM00355">
    <property type="entry name" value="ZnF_C2H2"/>
    <property type="match status" value="7"/>
</dbReference>
<proteinExistence type="predicted"/>
<name>A0AA88YCW0_PINIB</name>
<feature type="compositionally biased region" description="Polar residues" evidence="6">
    <location>
        <begin position="587"/>
        <end position="608"/>
    </location>
</feature>
<sequence>MENKVKVKQEPVDYAEHVQSLLANAKSAYNNRFDAEIAGEAPNGYKRKLISDINDNRYGKKMRLLDADEQDKAERYETRLSSRSGGQIKNGSDTPNLPCLLCDEEFKSENERMLHVTLVHKSKSNANKRTGMRIARHTCQICFARFRTLRDFFTHTAGHAQDPGLSTMQRDISDKLAKNTLQQFLMNSVSSAGRDMLHPTFKCDCCDAIFTNRDSYAMHVMMRVKDDCTNSVNSAKKSNIWLDSTDSYSGSTSKPASNSPTKTDHMTGQDLNQAYYIDVTNLADKDEYLQSVLDTTNHKEKPENELNTSYGKKKCAICSKAFADQDSLAMHVMSNHAEEIPSTTTEACKPIVTSEQKVNKQNYSIMYMHNFPSLTSRKGPLNVHGELLYCEYCGGIFTSRDSLAMHMLTHTAAEMRKNSVKIPVENIAYQSKAVLLNHSMNLQEGRKLSVESTNEKATKIVSTARSSQEHNGDSAMENGHSSSFDFGNWKRDAEKYQDIQKQSQSQMVNNRNENVFIHREQIPESYSPDDHKETKSQGRRMYRSLSLPDMSRIHSADIPRPRSTSNIGNENYVYILNDSLLDDNGDYGTTESRTGSNLTIKKSEQSAQPKADVTTEVQRNKSSETVATSADEVSDPYQFIHGLNRPIYVCKYCEIIFLNRTLYYLHKGLHNVNNPWQCNMCGKVCSNVHDFSAHVIHL</sequence>
<keyword evidence="4" id="KW-0862">Zinc</keyword>
<feature type="compositionally biased region" description="Polar residues" evidence="6">
    <location>
        <begin position="246"/>
        <end position="261"/>
    </location>
</feature>
<dbReference type="Proteomes" id="UP001186944">
    <property type="component" value="Unassembled WGS sequence"/>
</dbReference>
<dbReference type="InterPro" id="IPR013087">
    <property type="entry name" value="Znf_C2H2_type"/>
</dbReference>
<feature type="domain" description="C2H2-type" evidence="7">
    <location>
        <begin position="313"/>
        <end position="341"/>
    </location>
</feature>
<evidence type="ECO:0000259" key="7">
    <source>
        <dbReference type="PROSITE" id="PS50157"/>
    </source>
</evidence>
<feature type="region of interest" description="Disordered" evidence="6">
    <location>
        <begin position="586"/>
        <end position="629"/>
    </location>
</feature>